<comment type="caution">
    <text evidence="1">The sequence shown here is derived from an EMBL/GenBank/DDBJ whole genome shotgun (WGS) entry which is preliminary data.</text>
</comment>
<evidence type="ECO:0008006" key="3">
    <source>
        <dbReference type="Google" id="ProtNLM"/>
    </source>
</evidence>
<dbReference type="InterPro" id="IPR019004">
    <property type="entry name" value="YqeY/Aim41"/>
</dbReference>
<name>A0A1F7H3L7_9BACT</name>
<dbReference type="Proteomes" id="UP000177913">
    <property type="component" value="Unassembled WGS sequence"/>
</dbReference>
<dbReference type="AlphaFoldDB" id="A0A1F7H3L7"/>
<dbReference type="InterPro" id="IPR042184">
    <property type="entry name" value="YqeY/Aim41_N"/>
</dbReference>
<gene>
    <name evidence="1" type="ORF">A3C25_00540</name>
</gene>
<dbReference type="Gene3D" id="1.10.10.410">
    <property type="match status" value="1"/>
</dbReference>
<accession>A0A1F7H3L7</accession>
<dbReference type="Gene3D" id="1.10.1510.10">
    <property type="entry name" value="Uncharacterised protein YqeY/AIM41 PF09424, N-terminal domain"/>
    <property type="match status" value="1"/>
</dbReference>
<dbReference type="PANTHER" id="PTHR28055">
    <property type="entry name" value="ALTERED INHERITANCE OF MITOCHONDRIA PROTEIN 41, MITOCHONDRIAL"/>
    <property type="match status" value="1"/>
</dbReference>
<dbReference type="Pfam" id="PF09424">
    <property type="entry name" value="YqeY"/>
    <property type="match status" value="1"/>
</dbReference>
<protein>
    <recommendedName>
        <fullName evidence="3">Asn/Gln amidotransferase domain-containing protein</fullName>
    </recommendedName>
</protein>
<sequence length="156" mass="17849">MIKEKIISDQMAALKSHDQQRLSILRYILAQIKNKEIDKKPSNTAASREKSDLTEEETISVLRKIAKELHESIEAAKLGKRDDLVLENQKQLEVVTAYLPKELSDEELKKEIEKIIEKNKELYDKNPKAVIGVCVKALKSKVDPARIVKILQSYKP</sequence>
<evidence type="ECO:0000313" key="2">
    <source>
        <dbReference type="Proteomes" id="UP000177913"/>
    </source>
</evidence>
<dbReference type="PANTHER" id="PTHR28055:SF1">
    <property type="entry name" value="ALTERED INHERITANCE OF MITOCHONDRIA PROTEIN 41, MITOCHONDRIAL"/>
    <property type="match status" value="1"/>
</dbReference>
<dbReference type="GO" id="GO:0016884">
    <property type="term" value="F:carbon-nitrogen ligase activity, with glutamine as amido-N-donor"/>
    <property type="evidence" value="ECO:0007669"/>
    <property type="project" value="InterPro"/>
</dbReference>
<dbReference type="InterPro" id="IPR023168">
    <property type="entry name" value="GatB_Yqey_C_2"/>
</dbReference>
<dbReference type="InterPro" id="IPR003789">
    <property type="entry name" value="Asn/Gln_tRNA_amidoTrase-B-like"/>
</dbReference>
<dbReference type="SUPFAM" id="SSF89095">
    <property type="entry name" value="GatB/YqeY motif"/>
    <property type="match status" value="1"/>
</dbReference>
<dbReference type="EMBL" id="MFZO01000013">
    <property type="protein sequence ID" value="OGK25292.1"/>
    <property type="molecule type" value="Genomic_DNA"/>
</dbReference>
<evidence type="ECO:0000313" key="1">
    <source>
        <dbReference type="EMBL" id="OGK25292.1"/>
    </source>
</evidence>
<reference evidence="1 2" key="1">
    <citation type="journal article" date="2016" name="Nat. Commun.">
        <title>Thousands of microbial genomes shed light on interconnected biogeochemical processes in an aquifer system.</title>
        <authorList>
            <person name="Anantharaman K."/>
            <person name="Brown C.T."/>
            <person name="Hug L.A."/>
            <person name="Sharon I."/>
            <person name="Castelle C.J."/>
            <person name="Probst A.J."/>
            <person name="Thomas B.C."/>
            <person name="Singh A."/>
            <person name="Wilkins M.J."/>
            <person name="Karaoz U."/>
            <person name="Brodie E.L."/>
            <person name="Williams K.H."/>
            <person name="Hubbard S.S."/>
            <person name="Banfield J.F."/>
        </authorList>
    </citation>
    <scope>NUCLEOTIDE SEQUENCE [LARGE SCALE GENOMIC DNA]</scope>
</reference>
<organism evidence="1 2">
    <name type="scientific">Candidatus Roizmanbacteria bacterium RIFCSPHIGHO2_02_FULL_38_11</name>
    <dbReference type="NCBI Taxonomy" id="1802039"/>
    <lineage>
        <taxon>Bacteria</taxon>
        <taxon>Candidatus Roizmaniibacteriota</taxon>
    </lineage>
</organism>
<proteinExistence type="predicted"/>